<dbReference type="SUPFAM" id="SSF50447">
    <property type="entry name" value="Translation proteins"/>
    <property type="match status" value="1"/>
</dbReference>
<reference evidence="2" key="1">
    <citation type="journal article" date="2018" name="Genome Announc.">
        <title>Complete genome sequence of a Dickeya fangzhongdai type strain causing bleeding canker of pear tree trunks.</title>
        <authorList>
            <person name="Zhao Y."/>
            <person name="Tian Y."/>
            <person name="Li X."/>
            <person name="Hu B."/>
        </authorList>
    </citation>
    <scope>NUCLEOTIDE SEQUENCE [LARGE SCALE GENOMIC DNA]</scope>
    <source>
        <strain evidence="2">DSM 101947</strain>
    </source>
</reference>
<evidence type="ECO:0000313" key="1">
    <source>
        <dbReference type="EMBL" id="ATZ96029.1"/>
    </source>
</evidence>
<dbReference type="Gene3D" id="3.30.980.10">
    <property type="entry name" value="Threonyl-trna Synthetase, Chain A, domain 2"/>
    <property type="match status" value="1"/>
</dbReference>
<dbReference type="PANTHER" id="PTHR43462:SF2">
    <property type="entry name" value="THREONYL AND ALANYL TRNA SYNTHETASE SECOND ADDITIONAL DOMAIN-CONTAINING PROTEIN"/>
    <property type="match status" value="1"/>
</dbReference>
<dbReference type="Gene3D" id="2.40.30.130">
    <property type="match status" value="1"/>
</dbReference>
<keyword evidence="2" id="KW-1185">Reference proteome</keyword>
<dbReference type="OrthoDB" id="9812949at2"/>
<dbReference type="InterPro" id="IPR009000">
    <property type="entry name" value="Transl_B-barrel_sf"/>
</dbReference>
<gene>
    <name evidence="1" type="ORF">CVE23_19860</name>
</gene>
<dbReference type="KEGG" id="dfn:CVE23_19860"/>
<evidence type="ECO:0000313" key="2">
    <source>
        <dbReference type="Proteomes" id="UP000231901"/>
    </source>
</evidence>
<accession>A0A2K8QR90</accession>
<dbReference type="InterPro" id="IPR018163">
    <property type="entry name" value="Thr/Ala-tRNA-synth_IIc_edit"/>
</dbReference>
<dbReference type="AlphaFoldDB" id="A0A2K8QR90"/>
<dbReference type="GeneID" id="66566573"/>
<organism evidence="1 2">
    <name type="scientific">Dickeya fangzhongdai</name>
    <dbReference type="NCBI Taxonomy" id="1778540"/>
    <lineage>
        <taxon>Bacteria</taxon>
        <taxon>Pseudomonadati</taxon>
        <taxon>Pseudomonadota</taxon>
        <taxon>Gammaproteobacteria</taxon>
        <taxon>Enterobacterales</taxon>
        <taxon>Pectobacteriaceae</taxon>
        <taxon>Dickeya</taxon>
    </lineage>
</organism>
<dbReference type="GO" id="GO:0000166">
    <property type="term" value="F:nucleotide binding"/>
    <property type="evidence" value="ECO:0007669"/>
    <property type="project" value="InterPro"/>
</dbReference>
<name>A0A2K8QR90_9GAMM</name>
<dbReference type="RefSeq" id="WP_049854768.1">
    <property type="nucleotide sequence ID" value="NZ_BMJF01000005.1"/>
</dbReference>
<protein>
    <submittedName>
        <fullName evidence="1">Serine-tRNA(Ala) deacylase AlaX</fullName>
    </submittedName>
</protein>
<dbReference type="EMBL" id="CP025003">
    <property type="protein sequence ID" value="ATZ96029.1"/>
    <property type="molecule type" value="Genomic_DNA"/>
</dbReference>
<proteinExistence type="predicted"/>
<dbReference type="InterPro" id="IPR051335">
    <property type="entry name" value="Alanyl-tRNA_Editing_Enzymes"/>
</dbReference>
<sequence length="226" mass="24934">MIQIQRYLDDTYCFSATSEVIAAGTDEFGTWLALKENIFHPQGGGQPADTGWVNDIPVSVRKDASGLVVVYPQSPLKSAESDLLESRLSASERMRNAALHTAGHLLNWEMRRYGWMATAGHHFPGESRVVFSPMGSSAVLVDRLPLEDIEAGISSRLRDGGEVKIWLEGDTRYSLIHDTEAMPCGGTHVDNLSKIADFSIKSAKFKKNQLRISYDASHTAPRNDNV</sequence>
<dbReference type="Proteomes" id="UP000231901">
    <property type="component" value="Chromosome"/>
</dbReference>
<dbReference type="PANTHER" id="PTHR43462">
    <property type="entry name" value="ALANYL-TRNA EDITING PROTEIN"/>
    <property type="match status" value="1"/>
</dbReference>
<dbReference type="SUPFAM" id="SSF55186">
    <property type="entry name" value="ThrRS/AlaRS common domain"/>
    <property type="match status" value="1"/>
</dbReference>